<protein>
    <submittedName>
        <fullName evidence="1">Uncharacterized protein</fullName>
    </submittedName>
</protein>
<accession>A0A8W8MQI1</accession>
<reference evidence="1" key="1">
    <citation type="submission" date="2022-08" db="UniProtKB">
        <authorList>
            <consortium name="EnsemblMetazoa"/>
        </authorList>
    </citation>
    <scope>IDENTIFICATION</scope>
    <source>
        <strain evidence="1">05x7-T-G4-1.051#20</strain>
    </source>
</reference>
<organism evidence="1 2">
    <name type="scientific">Magallana gigas</name>
    <name type="common">Pacific oyster</name>
    <name type="synonym">Crassostrea gigas</name>
    <dbReference type="NCBI Taxonomy" id="29159"/>
    <lineage>
        <taxon>Eukaryota</taxon>
        <taxon>Metazoa</taxon>
        <taxon>Spiralia</taxon>
        <taxon>Lophotrochozoa</taxon>
        <taxon>Mollusca</taxon>
        <taxon>Bivalvia</taxon>
        <taxon>Autobranchia</taxon>
        <taxon>Pteriomorphia</taxon>
        <taxon>Ostreida</taxon>
        <taxon>Ostreoidea</taxon>
        <taxon>Ostreidae</taxon>
        <taxon>Magallana</taxon>
    </lineage>
</organism>
<keyword evidence="2" id="KW-1185">Reference proteome</keyword>
<dbReference type="EnsemblMetazoa" id="G33808.1">
    <property type="protein sequence ID" value="G33808.1:cds"/>
    <property type="gene ID" value="G33808"/>
</dbReference>
<dbReference type="AlphaFoldDB" id="A0A8W8MQI1"/>
<evidence type="ECO:0000313" key="1">
    <source>
        <dbReference type="EnsemblMetazoa" id="G33808.1:cds"/>
    </source>
</evidence>
<evidence type="ECO:0000313" key="2">
    <source>
        <dbReference type="Proteomes" id="UP000005408"/>
    </source>
</evidence>
<name>A0A8W8MQI1_MAGGI</name>
<sequence>MLARGDLQKEECQIIYPVSQNFKIVNVKCFILEGPETRATTSRYSATGKTTTFLLSGLVDEDTEPHIISTFKEDLKNRLVPGSSYKLPSTTNNQYGYELKTDSIVRRTCPDHSGKSTATLRHITTDGDSAASRGVQKAMGVHGQTVEALCDICHLAQSQKKAIDNTKFTEKFSSEMGEDYSTPVKAICPDVDHEEVVQMSDCGWRQWRSLVELGIIDRESEVMTVYQIIHL</sequence>
<proteinExistence type="predicted"/>
<dbReference type="Proteomes" id="UP000005408">
    <property type="component" value="Unassembled WGS sequence"/>
</dbReference>